<dbReference type="KEGG" id="pbs:Plabr_3873"/>
<dbReference type="EMBL" id="CP002546">
    <property type="protein sequence ID" value="ADY61453.1"/>
    <property type="molecule type" value="Genomic_DNA"/>
</dbReference>
<dbReference type="eggNOG" id="COG3335">
    <property type="taxonomic scope" value="Bacteria"/>
</dbReference>
<accession>F0STI4</accession>
<sequence length="69" mass="7534">MTRTRGRAPRGARLLARVPHGHWQTTTFLAGIRAEGWVAPLVVDGPINGDVFVAYAKQQLAPVLRKGET</sequence>
<evidence type="ECO:0000313" key="2">
    <source>
        <dbReference type="Proteomes" id="UP000006860"/>
    </source>
</evidence>
<dbReference type="Proteomes" id="UP000006860">
    <property type="component" value="Chromosome"/>
</dbReference>
<dbReference type="OrthoDB" id="266329at2"/>
<dbReference type="AlphaFoldDB" id="F0STI4"/>
<dbReference type="HOGENOM" id="CLU_056788_10_4_0"/>
<evidence type="ECO:0000313" key="1">
    <source>
        <dbReference type="EMBL" id="ADY61453.1"/>
    </source>
</evidence>
<reference evidence="2" key="1">
    <citation type="submission" date="2011-02" db="EMBL/GenBank/DDBJ databases">
        <title>The complete genome of Planctomyces brasiliensis DSM 5305.</title>
        <authorList>
            <person name="Lucas S."/>
            <person name="Copeland A."/>
            <person name="Lapidus A."/>
            <person name="Bruce D."/>
            <person name="Goodwin L."/>
            <person name="Pitluck S."/>
            <person name="Kyrpides N."/>
            <person name="Mavromatis K."/>
            <person name="Pagani I."/>
            <person name="Ivanova N."/>
            <person name="Ovchinnikova G."/>
            <person name="Lu M."/>
            <person name="Detter J.C."/>
            <person name="Han C."/>
            <person name="Land M."/>
            <person name="Hauser L."/>
            <person name="Markowitz V."/>
            <person name="Cheng J.-F."/>
            <person name="Hugenholtz P."/>
            <person name="Woyke T."/>
            <person name="Wu D."/>
            <person name="Tindall B."/>
            <person name="Pomrenke H.G."/>
            <person name="Brambilla E."/>
            <person name="Klenk H.-P."/>
            <person name="Eisen J.A."/>
        </authorList>
    </citation>
    <scope>NUCLEOTIDE SEQUENCE [LARGE SCALE GENOMIC DNA]</scope>
    <source>
        <strain evidence="2">ATCC 49424 / DSM 5305 / JCM 21570 / NBRC 103401 / IFAM 1448</strain>
    </source>
</reference>
<organism evidence="1 2">
    <name type="scientific">Rubinisphaera brasiliensis (strain ATCC 49424 / DSM 5305 / JCM 21570 / IAM 15109 / NBRC 103401 / IFAM 1448)</name>
    <name type="common">Planctomyces brasiliensis</name>
    <dbReference type="NCBI Taxonomy" id="756272"/>
    <lineage>
        <taxon>Bacteria</taxon>
        <taxon>Pseudomonadati</taxon>
        <taxon>Planctomycetota</taxon>
        <taxon>Planctomycetia</taxon>
        <taxon>Planctomycetales</taxon>
        <taxon>Planctomycetaceae</taxon>
        <taxon>Rubinisphaera</taxon>
    </lineage>
</organism>
<keyword evidence="2" id="KW-1185">Reference proteome</keyword>
<protein>
    <submittedName>
        <fullName evidence="1">Transposase</fullName>
    </submittedName>
</protein>
<gene>
    <name evidence="1" type="ordered locus">Plabr_3873</name>
</gene>
<proteinExistence type="predicted"/>
<name>F0STI4_RUBBR</name>